<evidence type="ECO:0000313" key="2">
    <source>
        <dbReference type="EnsemblPlants" id="OPUNC11G11000.1"/>
    </source>
</evidence>
<organism evidence="2">
    <name type="scientific">Oryza punctata</name>
    <name type="common">Red rice</name>
    <dbReference type="NCBI Taxonomy" id="4537"/>
    <lineage>
        <taxon>Eukaryota</taxon>
        <taxon>Viridiplantae</taxon>
        <taxon>Streptophyta</taxon>
        <taxon>Embryophyta</taxon>
        <taxon>Tracheophyta</taxon>
        <taxon>Spermatophyta</taxon>
        <taxon>Magnoliopsida</taxon>
        <taxon>Liliopsida</taxon>
        <taxon>Poales</taxon>
        <taxon>Poaceae</taxon>
        <taxon>BOP clade</taxon>
        <taxon>Oryzoideae</taxon>
        <taxon>Oryzeae</taxon>
        <taxon>Oryzinae</taxon>
        <taxon>Oryza</taxon>
    </lineage>
</organism>
<name>A0A0E0MFB3_ORYPU</name>
<reference evidence="2" key="1">
    <citation type="submission" date="2015-04" db="UniProtKB">
        <authorList>
            <consortium name="EnsemblPlants"/>
        </authorList>
    </citation>
    <scope>IDENTIFICATION</scope>
</reference>
<reference evidence="2" key="2">
    <citation type="submission" date="2018-05" db="EMBL/GenBank/DDBJ databases">
        <title>OpunRS2 (Oryza punctata Reference Sequence Version 2).</title>
        <authorList>
            <person name="Zhang J."/>
            <person name="Kudrna D."/>
            <person name="Lee S."/>
            <person name="Talag J."/>
            <person name="Welchert J."/>
            <person name="Wing R.A."/>
        </authorList>
    </citation>
    <scope>NUCLEOTIDE SEQUENCE [LARGE SCALE GENOMIC DNA]</scope>
</reference>
<proteinExistence type="predicted"/>
<dbReference type="HOGENOM" id="CLU_2201260_0_0_1"/>
<keyword evidence="3" id="KW-1185">Reference proteome</keyword>
<dbReference type="Gramene" id="OPUNC11G11000.1">
    <property type="protein sequence ID" value="OPUNC11G11000.1"/>
    <property type="gene ID" value="OPUNC11G11000"/>
</dbReference>
<accession>A0A0E0MFB3</accession>
<dbReference type="EnsemblPlants" id="OPUNC11G11000.1">
    <property type="protein sequence ID" value="OPUNC11G11000.1"/>
    <property type="gene ID" value="OPUNC11G11000"/>
</dbReference>
<dbReference type="AlphaFoldDB" id="A0A0E0MFB3"/>
<evidence type="ECO:0000313" key="3">
    <source>
        <dbReference type="Proteomes" id="UP000026962"/>
    </source>
</evidence>
<sequence length="108" mass="11645">MATSSARSPYSLIRGTGSRQGTVSDDGHNEDSTMALTPKFILPFSELSLFAQIWRLAGGSSRSGGSSVGVACGRQNQAELKGDAQHRTLPVMPFFSFQDTFDMNNIIE</sequence>
<evidence type="ECO:0000256" key="1">
    <source>
        <dbReference type="SAM" id="MobiDB-lite"/>
    </source>
</evidence>
<dbReference type="Proteomes" id="UP000026962">
    <property type="component" value="Chromosome 11"/>
</dbReference>
<protein>
    <submittedName>
        <fullName evidence="2">Uncharacterized protein</fullName>
    </submittedName>
</protein>
<feature type="region of interest" description="Disordered" evidence="1">
    <location>
        <begin position="1"/>
        <end position="32"/>
    </location>
</feature>